<comment type="caution">
    <text evidence="2">The sequence shown here is derived from an EMBL/GenBank/DDBJ whole genome shotgun (WGS) entry which is preliminary data.</text>
</comment>
<evidence type="ECO:0000313" key="2">
    <source>
        <dbReference type="EMBL" id="PRY54392.1"/>
    </source>
</evidence>
<protein>
    <recommendedName>
        <fullName evidence="4">Glycosyl hydrolase family 65</fullName>
    </recommendedName>
</protein>
<dbReference type="Proteomes" id="UP000238034">
    <property type="component" value="Unassembled WGS sequence"/>
</dbReference>
<evidence type="ECO:0008006" key="4">
    <source>
        <dbReference type="Google" id="ProtNLM"/>
    </source>
</evidence>
<dbReference type="GO" id="GO:0005975">
    <property type="term" value="P:carbohydrate metabolic process"/>
    <property type="evidence" value="ECO:0007669"/>
    <property type="project" value="InterPro"/>
</dbReference>
<keyword evidence="3" id="KW-1185">Reference proteome</keyword>
<dbReference type="Gene3D" id="1.50.10.10">
    <property type="match status" value="1"/>
</dbReference>
<dbReference type="InterPro" id="IPR012341">
    <property type="entry name" value="6hp_glycosidase-like_sf"/>
</dbReference>
<dbReference type="EMBL" id="PVTH01000002">
    <property type="protein sequence ID" value="PRY54392.1"/>
    <property type="molecule type" value="Genomic_DNA"/>
</dbReference>
<proteinExistence type="predicted"/>
<dbReference type="AlphaFoldDB" id="A0A2T0U934"/>
<accession>A0A2T0U934</accession>
<dbReference type="InterPro" id="IPR008928">
    <property type="entry name" value="6-hairpin_glycosidase_sf"/>
</dbReference>
<dbReference type="Gene3D" id="2.70.98.50">
    <property type="entry name" value="putative glycoside hydrolase family protein from bacillus halodurans"/>
    <property type="match status" value="1"/>
</dbReference>
<evidence type="ECO:0000256" key="1">
    <source>
        <dbReference type="SAM" id="SignalP"/>
    </source>
</evidence>
<feature type="signal peptide" evidence="1">
    <location>
        <begin position="1"/>
        <end position="22"/>
    </location>
</feature>
<dbReference type="SUPFAM" id="SSF48208">
    <property type="entry name" value="Six-hairpin glycosidases"/>
    <property type="match status" value="1"/>
</dbReference>
<sequence length="713" mass="80250">MKVKKILCGLGIALSQVLFVNAQPINRQAVVSRHNVVNTKIDSLTSLSLGNGKFAFTADVTGLQTFPEAYKKGVSLGTQSEWGWNSFKDTIGYDFSEILRNYNLNGRMISYAVQWSEPLRKRQVADWFRKNPHRIHLGHLGFEIQKQNGAMISKTDVKNIRQELDLWTGILKSTFTVDNIPVEVTTTVHQDQDVVSVRVKSKLVTSGRLKIGLRFPYPTAEFLDEGANWADAQKHQSSILSSSTDGAVIEHKLEGITYFSNLKWNGGSVKAATTPHSFHIIPAKGSDILELSCLFSPAQTTAAAVPAYQESENSSKAQWAAFWNSGAAIDFAGSTDPRAKELERRTVLSQYLTKLQCAGSFPPQETGLTFNSWFGKPHLEMHWWHAVHFALWNRVDLMEKSLGFYAQVQEKAEALAKRQGFKGARWQKMTDHNGDEAPSSVAAFLIWQQPHLIYMAELAYRDKQDIAILEKYKDLVFATAEFMASFPTYDKAKDQYNLGKGLIPAQEVFKAEETFNPTYELAYWDWALRVAQTWKERLGMSRNAEWDNVINKLAPLPVSEGVYLATESTPDSYTTDRWKTDHPAVLGALGMVPQSKKLDMPTMQRTLDLVWKVWSWDATWGWDFPMTAMNAARLGKPERAMDALFMKIQTNTYLKNGHNYQDGRLRIYLPGNGGVLTTVAMMAGGWDGSQGVNPGFPKNGKWKVRSEGFKKMP</sequence>
<feature type="chain" id="PRO_5015749574" description="Glycosyl hydrolase family 65" evidence="1">
    <location>
        <begin position="23"/>
        <end position="713"/>
    </location>
</feature>
<reference evidence="2 3" key="1">
    <citation type="submission" date="2018-03" db="EMBL/GenBank/DDBJ databases">
        <title>Genomic Encyclopedia of Type Strains, Phase III (KMG-III): the genomes of soil and plant-associated and newly described type strains.</title>
        <authorList>
            <person name="Whitman W."/>
        </authorList>
    </citation>
    <scope>NUCLEOTIDE SEQUENCE [LARGE SCALE GENOMIC DNA]</scope>
    <source>
        <strain evidence="2 3">CGMCC 1.9313</strain>
    </source>
</reference>
<evidence type="ECO:0000313" key="3">
    <source>
        <dbReference type="Proteomes" id="UP000238034"/>
    </source>
</evidence>
<name>A0A2T0U934_9SPHI</name>
<organism evidence="2 3">
    <name type="scientific">Arcticibacter pallidicorallinus</name>
    <dbReference type="NCBI Taxonomy" id="1259464"/>
    <lineage>
        <taxon>Bacteria</taxon>
        <taxon>Pseudomonadati</taxon>
        <taxon>Bacteroidota</taxon>
        <taxon>Sphingobacteriia</taxon>
        <taxon>Sphingobacteriales</taxon>
        <taxon>Sphingobacteriaceae</taxon>
        <taxon>Arcticibacter</taxon>
    </lineage>
</organism>
<keyword evidence="1" id="KW-0732">Signal</keyword>
<gene>
    <name evidence="2" type="ORF">B0I27_102158</name>
</gene>
<dbReference type="OrthoDB" id="127395at2"/>
<dbReference type="RefSeq" id="WP_106291553.1">
    <property type="nucleotide sequence ID" value="NZ_PVTH01000002.1"/>
</dbReference>